<protein>
    <submittedName>
        <fullName evidence="6">Ribosomal protein L6</fullName>
    </submittedName>
</protein>
<dbReference type="InterPro" id="IPR036789">
    <property type="entry name" value="Ribosomal_uL6-like_a/b-dom_sf"/>
</dbReference>
<keyword evidence="2 4" id="KW-0689">Ribosomal protein</keyword>
<dbReference type="Gene3D" id="3.90.930.12">
    <property type="entry name" value="Ribosomal protein L6, alpha-beta domain"/>
    <property type="match status" value="2"/>
</dbReference>
<dbReference type="AlphaFoldDB" id="U5U550"/>
<dbReference type="PIRSF" id="PIRSF002162">
    <property type="entry name" value="Ribosomal_L6"/>
    <property type="match status" value="1"/>
</dbReference>
<dbReference type="GO" id="GO:0002181">
    <property type="term" value="P:cytoplasmic translation"/>
    <property type="evidence" value="ECO:0007669"/>
    <property type="project" value="TreeGrafter"/>
</dbReference>
<organism evidence="6">
    <name type="scientific">Chlorella sp. ArM0029B</name>
    <dbReference type="NCBI Taxonomy" id="1415603"/>
    <lineage>
        <taxon>Eukaryota</taxon>
        <taxon>Viridiplantae</taxon>
        <taxon>Chlorophyta</taxon>
        <taxon>core chlorophytes</taxon>
        <taxon>Trebouxiophyceae</taxon>
        <taxon>Chlorellales</taxon>
        <taxon>Chlorellaceae</taxon>
        <taxon>Chlorella clade</taxon>
        <taxon>Chlorella</taxon>
    </lineage>
</organism>
<evidence type="ECO:0000256" key="1">
    <source>
        <dbReference type="ARBA" id="ARBA00009356"/>
    </source>
</evidence>
<feature type="domain" description="Large ribosomal subunit protein uL6 alpha-beta" evidence="5">
    <location>
        <begin position="103"/>
        <end position="176"/>
    </location>
</feature>
<dbReference type="PRINTS" id="PR00059">
    <property type="entry name" value="RIBOSOMALL6"/>
</dbReference>
<dbReference type="InterPro" id="IPR002358">
    <property type="entry name" value="Ribosomal_uL6_CS"/>
</dbReference>
<dbReference type="PANTHER" id="PTHR11655">
    <property type="entry name" value="60S/50S RIBOSOMAL PROTEIN L6/L9"/>
    <property type="match status" value="1"/>
</dbReference>
<reference evidence="6" key="1">
    <citation type="journal article" date="2014" name="BMC Genomics">
        <title>Plastid and mitochondrion genomic sequences from Arctic Chlorella sp. ArM0029B.</title>
        <authorList>
            <person name="Jeong H."/>
            <person name="Lim J.M."/>
            <person name="Park J."/>
            <person name="Sim Y.M."/>
            <person name="Choi H.G."/>
            <person name="Lee J."/>
            <person name="Jeong W.J."/>
        </authorList>
    </citation>
    <scope>NUCLEOTIDE SEQUENCE</scope>
    <source>
        <strain evidence="6">ArM0029B</strain>
    </source>
</reference>
<dbReference type="PROSITE" id="PS00525">
    <property type="entry name" value="RIBOSOMAL_L6_1"/>
    <property type="match status" value="1"/>
</dbReference>
<dbReference type="GO" id="GO:0005840">
    <property type="term" value="C:ribosome"/>
    <property type="evidence" value="ECO:0007669"/>
    <property type="project" value="UniProtKB-KW"/>
</dbReference>
<evidence type="ECO:0000259" key="5">
    <source>
        <dbReference type="Pfam" id="PF00347"/>
    </source>
</evidence>
<evidence type="ECO:0000313" key="6">
    <source>
        <dbReference type="EMBL" id="AGZ19414.1"/>
    </source>
</evidence>
<evidence type="ECO:0000256" key="3">
    <source>
        <dbReference type="ARBA" id="ARBA00023274"/>
    </source>
</evidence>
<dbReference type="InterPro" id="IPR020040">
    <property type="entry name" value="Ribosomal_uL6_a/b-dom"/>
</dbReference>
<keyword evidence="3 4" id="KW-0687">Ribonucleoprotein</keyword>
<dbReference type="Pfam" id="PF00347">
    <property type="entry name" value="Ribosomal_L6"/>
    <property type="match status" value="1"/>
</dbReference>
<dbReference type="InterPro" id="IPR000702">
    <property type="entry name" value="Ribosomal_uL6-like"/>
</dbReference>
<dbReference type="GO" id="GO:1990904">
    <property type="term" value="C:ribonucleoprotein complex"/>
    <property type="evidence" value="ECO:0007669"/>
    <property type="project" value="UniProtKB-KW"/>
</dbReference>
<dbReference type="GO" id="GO:0019843">
    <property type="term" value="F:rRNA binding"/>
    <property type="evidence" value="ECO:0007669"/>
    <property type="project" value="InterPro"/>
</dbReference>
<name>U5U550_9CHLO</name>
<dbReference type="EMBL" id="KF554428">
    <property type="protein sequence ID" value="AGZ19414.1"/>
    <property type="molecule type" value="Genomic_DNA"/>
</dbReference>
<proteinExistence type="inferred from homology"/>
<dbReference type="PANTHER" id="PTHR11655:SF14">
    <property type="entry name" value="LARGE RIBOSOMAL SUBUNIT PROTEIN UL6M"/>
    <property type="match status" value="1"/>
</dbReference>
<accession>U5U550</accession>
<dbReference type="SUPFAM" id="SSF56053">
    <property type="entry name" value="Ribosomal protein L6"/>
    <property type="match status" value="2"/>
</dbReference>
<sequence length="190" mass="21833">MLKFFPIFYFMKHPFYHHSFQIPEKVTIEKKNNLLKFSGPLGSTYLNLNKIDPNGLGGISLNLEKKQLELLSPSKSFFGLFKKLVENKIRGVTRGFLVYLRIIGIGYRASLQNDNLILKLGYSHDVLYKIPSSIKLFLIEPTVICLFGIDKNQVTQIATKIRNLRQPSAYKGKGIRLINEKIFLKQGKKK</sequence>
<dbReference type="GO" id="GO:0003735">
    <property type="term" value="F:structural constituent of ribosome"/>
    <property type="evidence" value="ECO:0007669"/>
    <property type="project" value="InterPro"/>
</dbReference>
<evidence type="ECO:0000256" key="4">
    <source>
        <dbReference type="RuleBase" id="RU003869"/>
    </source>
</evidence>
<gene>
    <name evidence="6" type="primary">rpl6</name>
    <name evidence="6" type="ORF">CH29B_m048</name>
</gene>
<dbReference type="InterPro" id="IPR019906">
    <property type="entry name" value="Ribosomal_uL6_bac-type"/>
</dbReference>
<comment type="similarity">
    <text evidence="1 4">Belongs to the universal ribosomal protein uL6 family.</text>
</comment>
<geneLocation type="mitochondrion" evidence="6"/>
<evidence type="ECO:0000256" key="2">
    <source>
        <dbReference type="ARBA" id="ARBA00022980"/>
    </source>
</evidence>
<keyword evidence="6" id="KW-0496">Mitochondrion</keyword>